<dbReference type="EMBL" id="JAAMPI010000482">
    <property type="protein sequence ID" value="KAF4631052.1"/>
    <property type="molecule type" value="Genomic_DNA"/>
</dbReference>
<comment type="pathway">
    <text evidence="2 19">Protein modification; protein ubiquitination.</text>
</comment>
<name>A0A8H4RJ80_9HELO</name>
<keyword evidence="15 19" id="KW-0508">mRNA splicing</keyword>
<evidence type="ECO:0000256" key="11">
    <source>
        <dbReference type="ARBA" id="ARBA00022771"/>
    </source>
</evidence>
<reference evidence="22 23" key="1">
    <citation type="submission" date="2020-03" db="EMBL/GenBank/DDBJ databases">
        <title>Draft Genome Sequence of Cudoniella acicularis.</title>
        <authorList>
            <person name="Buettner E."/>
            <person name="Kellner H."/>
        </authorList>
    </citation>
    <scope>NUCLEOTIDE SEQUENCE [LARGE SCALE GENOMIC DNA]</scope>
    <source>
        <strain evidence="22 23">DSM 108380</strain>
    </source>
</reference>
<dbReference type="GO" id="GO:0000398">
    <property type="term" value="P:mRNA splicing, via spliceosome"/>
    <property type="evidence" value="ECO:0007669"/>
    <property type="project" value="InterPro"/>
</dbReference>
<keyword evidence="11" id="KW-0863">Zinc-finger</keyword>
<evidence type="ECO:0000256" key="4">
    <source>
        <dbReference type="ARBA" id="ARBA00022574"/>
    </source>
</evidence>
<comment type="caution">
    <text evidence="22">The sequence shown here is derived from an EMBL/GenBank/DDBJ whole genome shotgun (WGS) entry which is preliminary data.</text>
</comment>
<evidence type="ECO:0000256" key="9">
    <source>
        <dbReference type="ARBA" id="ARBA00022737"/>
    </source>
</evidence>
<dbReference type="InterPro" id="IPR015943">
    <property type="entry name" value="WD40/YVTN_repeat-like_dom_sf"/>
</dbReference>
<protein>
    <recommendedName>
        <fullName evidence="19">Pre-mRNA-processing factor 19</fullName>
        <ecNumber evidence="19">2.3.2.27</ecNumber>
    </recommendedName>
</protein>
<dbReference type="InterPro" id="IPR055340">
    <property type="entry name" value="RING-Ubox_PRP19"/>
</dbReference>
<evidence type="ECO:0000256" key="12">
    <source>
        <dbReference type="ARBA" id="ARBA00022786"/>
    </source>
</evidence>
<evidence type="ECO:0000256" key="13">
    <source>
        <dbReference type="ARBA" id="ARBA00022833"/>
    </source>
</evidence>
<dbReference type="GO" id="GO:0000974">
    <property type="term" value="C:Prp19 complex"/>
    <property type="evidence" value="ECO:0007669"/>
    <property type="project" value="UniProtKB-UniRule"/>
</dbReference>
<dbReference type="GO" id="GO:0006281">
    <property type="term" value="P:DNA repair"/>
    <property type="evidence" value="ECO:0007669"/>
    <property type="project" value="UniProtKB-KW"/>
</dbReference>
<keyword evidence="7" id="KW-0479">Metal-binding</keyword>
<dbReference type="CDD" id="cd16656">
    <property type="entry name" value="RING-Ubox_PRP19"/>
    <property type="match status" value="1"/>
</dbReference>
<dbReference type="InterPro" id="IPR001680">
    <property type="entry name" value="WD40_rpt"/>
</dbReference>
<dbReference type="Gene3D" id="3.30.40.10">
    <property type="entry name" value="Zinc/RING finger domain, C3HC4 (zinc finger)"/>
    <property type="match status" value="1"/>
</dbReference>
<dbReference type="InterPro" id="IPR038959">
    <property type="entry name" value="Prp19"/>
</dbReference>
<keyword evidence="9" id="KW-0677">Repeat</keyword>
<evidence type="ECO:0000256" key="5">
    <source>
        <dbReference type="ARBA" id="ARBA00022664"/>
    </source>
</evidence>
<feature type="region of interest" description="Disordered" evidence="20">
    <location>
        <begin position="610"/>
        <end position="631"/>
    </location>
</feature>
<evidence type="ECO:0000313" key="23">
    <source>
        <dbReference type="Proteomes" id="UP000566819"/>
    </source>
</evidence>
<keyword evidence="23" id="KW-1185">Reference proteome</keyword>
<dbReference type="InterPro" id="IPR024977">
    <property type="entry name" value="Apc4-like_WD40_dom"/>
</dbReference>
<evidence type="ECO:0000256" key="2">
    <source>
        <dbReference type="ARBA" id="ARBA00004906"/>
    </source>
</evidence>
<comment type="catalytic activity">
    <reaction evidence="19">
        <text>S-ubiquitinyl-[E2 ubiquitin-conjugating enzyme]-L-cysteine + [acceptor protein]-L-lysine = [E2 ubiquitin-conjugating enzyme]-L-cysteine + N(6)-ubiquitinyl-[acceptor protein]-L-lysine.</text>
        <dbReference type="EC" id="2.3.2.27"/>
    </reaction>
</comment>
<dbReference type="InterPro" id="IPR013915">
    <property type="entry name" value="Prp19_cc"/>
</dbReference>
<evidence type="ECO:0000256" key="10">
    <source>
        <dbReference type="ARBA" id="ARBA00022763"/>
    </source>
</evidence>
<dbReference type="SUPFAM" id="SSF50978">
    <property type="entry name" value="WD40 repeat-like"/>
    <property type="match status" value="1"/>
</dbReference>
<dbReference type="SMART" id="SM00320">
    <property type="entry name" value="WD40"/>
    <property type="match status" value="4"/>
</dbReference>
<dbReference type="InterPro" id="IPR003613">
    <property type="entry name" value="Ubox_domain"/>
</dbReference>
<evidence type="ECO:0000256" key="16">
    <source>
        <dbReference type="ARBA" id="ARBA00023204"/>
    </source>
</evidence>
<keyword evidence="16 19" id="KW-0234">DNA repair</keyword>
<evidence type="ECO:0000256" key="17">
    <source>
        <dbReference type="ARBA" id="ARBA00023242"/>
    </source>
</evidence>
<comment type="subcellular location">
    <subcellularLocation>
        <location evidence="1 19">Nucleus</location>
    </subcellularLocation>
</comment>
<feature type="domain" description="U-box" evidence="21">
    <location>
        <begin position="1"/>
        <end position="70"/>
    </location>
</feature>
<organism evidence="22 23">
    <name type="scientific">Cudoniella acicularis</name>
    <dbReference type="NCBI Taxonomy" id="354080"/>
    <lineage>
        <taxon>Eukaryota</taxon>
        <taxon>Fungi</taxon>
        <taxon>Dikarya</taxon>
        <taxon>Ascomycota</taxon>
        <taxon>Pezizomycotina</taxon>
        <taxon>Leotiomycetes</taxon>
        <taxon>Helotiales</taxon>
        <taxon>Tricladiaceae</taxon>
        <taxon>Cudoniella</taxon>
    </lineage>
</organism>
<evidence type="ECO:0000259" key="21">
    <source>
        <dbReference type="PROSITE" id="PS51698"/>
    </source>
</evidence>
<keyword evidence="8 19" id="KW-0747">Spliceosome</keyword>
<keyword evidence="5 19" id="KW-0507">mRNA processing</keyword>
<evidence type="ECO:0000256" key="18">
    <source>
        <dbReference type="PROSITE-ProRule" id="PRU00221"/>
    </source>
</evidence>
<dbReference type="InterPro" id="IPR017907">
    <property type="entry name" value="Znf_RING_CS"/>
</dbReference>
<dbReference type="PROSITE" id="PS50082">
    <property type="entry name" value="WD_REPEATS_2"/>
    <property type="match status" value="2"/>
</dbReference>
<dbReference type="PANTHER" id="PTHR43995:SF1">
    <property type="entry name" value="PRE-MRNA-PROCESSING FACTOR 19"/>
    <property type="match status" value="1"/>
</dbReference>
<comment type="function">
    <text evidence="19">Ubiquitin-protein ligase which is mainly involved pre-mRNA splicing and DNA repair. Required for pre-mRNA splicing as component of the spliceosome.</text>
</comment>
<evidence type="ECO:0000256" key="15">
    <source>
        <dbReference type="ARBA" id="ARBA00023187"/>
    </source>
</evidence>
<dbReference type="AlphaFoldDB" id="A0A8H4RJ80"/>
<dbReference type="PROSITE" id="PS00518">
    <property type="entry name" value="ZF_RING_1"/>
    <property type="match status" value="1"/>
</dbReference>
<dbReference type="OrthoDB" id="687049at2759"/>
<evidence type="ECO:0000256" key="1">
    <source>
        <dbReference type="ARBA" id="ARBA00004123"/>
    </source>
</evidence>
<evidence type="ECO:0000256" key="7">
    <source>
        <dbReference type="ARBA" id="ARBA00022723"/>
    </source>
</evidence>
<dbReference type="Gene3D" id="2.130.10.10">
    <property type="entry name" value="YVTN repeat-like/Quinoprotein amine dehydrogenase"/>
    <property type="match status" value="1"/>
</dbReference>
<dbReference type="GO" id="GO:0061630">
    <property type="term" value="F:ubiquitin protein ligase activity"/>
    <property type="evidence" value="ECO:0007669"/>
    <property type="project" value="UniProtKB-UniRule"/>
</dbReference>
<dbReference type="GO" id="GO:0008270">
    <property type="term" value="F:zinc ion binding"/>
    <property type="evidence" value="ECO:0007669"/>
    <property type="project" value="UniProtKB-KW"/>
</dbReference>
<evidence type="ECO:0000313" key="22">
    <source>
        <dbReference type="EMBL" id="KAF4631052.1"/>
    </source>
</evidence>
<keyword evidence="17 19" id="KW-0539">Nucleus</keyword>
<accession>A0A8H4RJ80</accession>
<comment type="subunit">
    <text evidence="19">Homotetramer.</text>
</comment>
<keyword evidence="12 19" id="KW-0833">Ubl conjugation pathway</keyword>
<dbReference type="UniPathway" id="UPA00143"/>
<dbReference type="InterPro" id="IPR013083">
    <property type="entry name" value="Znf_RING/FYVE/PHD"/>
</dbReference>
<keyword evidence="6 19" id="KW-0808">Transferase</keyword>
<evidence type="ECO:0000256" key="19">
    <source>
        <dbReference type="RuleBase" id="RU367101"/>
    </source>
</evidence>
<dbReference type="GO" id="GO:0005737">
    <property type="term" value="C:cytoplasm"/>
    <property type="evidence" value="ECO:0007669"/>
    <property type="project" value="TreeGrafter"/>
</dbReference>
<comment type="similarity">
    <text evidence="3 19">Belongs to the WD repeat PRP19 family.</text>
</comment>
<proteinExistence type="inferred from homology"/>
<dbReference type="GO" id="GO:0071006">
    <property type="term" value="C:U2-type catalytic step 1 spliceosome"/>
    <property type="evidence" value="ECO:0007669"/>
    <property type="project" value="TreeGrafter"/>
</dbReference>
<dbReference type="FunFam" id="3.30.40.10:FF:000027">
    <property type="entry name" value="Pre-mRNA-processing factor 19, putative"/>
    <property type="match status" value="1"/>
</dbReference>
<dbReference type="EC" id="2.3.2.27" evidence="19"/>
<keyword evidence="14" id="KW-0413">Isomerase</keyword>
<keyword evidence="14" id="KW-0697">Rotamase</keyword>
<dbReference type="GO" id="GO:0070534">
    <property type="term" value="P:protein K63-linked ubiquitination"/>
    <property type="evidence" value="ECO:0007669"/>
    <property type="project" value="UniProtKB-UniRule"/>
</dbReference>
<evidence type="ECO:0000256" key="3">
    <source>
        <dbReference type="ARBA" id="ARBA00006388"/>
    </source>
</evidence>
<evidence type="ECO:0000256" key="8">
    <source>
        <dbReference type="ARBA" id="ARBA00022728"/>
    </source>
</evidence>
<evidence type="ECO:0000256" key="20">
    <source>
        <dbReference type="SAM" id="MobiDB-lite"/>
    </source>
</evidence>
<dbReference type="Proteomes" id="UP000566819">
    <property type="component" value="Unassembled WGS sequence"/>
</dbReference>
<dbReference type="PROSITE" id="PS51698">
    <property type="entry name" value="U_BOX"/>
    <property type="match status" value="1"/>
</dbReference>
<keyword evidence="13" id="KW-0862">Zinc</keyword>
<dbReference type="GO" id="GO:0003755">
    <property type="term" value="F:peptidyl-prolyl cis-trans isomerase activity"/>
    <property type="evidence" value="ECO:0007669"/>
    <property type="project" value="UniProtKB-KW"/>
</dbReference>
<dbReference type="Pfam" id="PF12894">
    <property type="entry name" value="ANAPC4_WD40"/>
    <property type="match status" value="1"/>
</dbReference>
<dbReference type="InterPro" id="IPR036322">
    <property type="entry name" value="WD40_repeat_dom_sf"/>
</dbReference>
<dbReference type="SUPFAM" id="SSF57850">
    <property type="entry name" value="RING/U-box"/>
    <property type="match status" value="1"/>
</dbReference>
<sequence length="798" mass="86922">MLCSISGEAPQHPVASSKSGTVYEKRLIEAYISENHKDPVNGEELEITDLIDLKSARIVTPRPPTLTSIPSLLSTFQNEWDALALESFTLRQQLNQTRQELATALYQHDAAVRVIARLTKERDEARDALSKVTVGAGAASNGDAMQIDSQGLPEDLAAKVDATKEKLSKSRRKRPVPKDWADSEIIEKFGVATASEALYPGSSSLAVDESGHLVLFGGSDGVAGVYSIADNKVQQTFAAGSAITDAVWYGSQPVVSTSSGTVKVFGDSETTFTSHAGSANALALHPSGEILASVGVDKSFVFYDLPAGKAITQVYTDSELTTAAFHPDGHLFAAGGADGQIKLFHVKTGESAANFELGGSVQDLAFSENGIWFAAVAKGSNSVIIFDLRKEGKAAEAKVLEIGGQVDSIRWDYTGQYLAASGPRGLTISQYTKSTKSWSDIISTAATLSPSPIQFREPSSNINITPRFAPAQIPSNTIAPAFLERRRTSHPHNNQVLRLPSLHRASEDMADRSQSQPRPRLEHRASQTVIDLTDEPEEVNTVSRNGGERGRLPRPPQLGRSDASGLMEFIDLTEDNGEPDIIITGGRELSVPRPQDGRPARDIYHAPRRQDSPSLFIPRSPPPVRVAAMPPRPHAGHEIRRVFPARNTMDHNHVFHAPGLDYARHAFQERKPEHVPPKPARENFTRSPKEDDLIICPSCEQELVHNKEIEEPVVKKGGKTPTKKDREEHPFWVVKECGHVYCNNCYQNRGPPGKAPVPVAFPEISKPGKNKVTKVLTCAVDDCESDVKSKDKWVGVFL</sequence>
<evidence type="ECO:0000256" key="14">
    <source>
        <dbReference type="ARBA" id="ARBA00023110"/>
    </source>
</evidence>
<dbReference type="SMART" id="SM00504">
    <property type="entry name" value="Ubox"/>
    <property type="match status" value="1"/>
</dbReference>
<feature type="repeat" description="WD" evidence="18">
    <location>
        <begin position="272"/>
        <end position="313"/>
    </location>
</feature>
<keyword evidence="10 19" id="KW-0227">DNA damage</keyword>
<dbReference type="Pfam" id="PF08606">
    <property type="entry name" value="Prp19"/>
    <property type="match status" value="1"/>
</dbReference>
<evidence type="ECO:0000256" key="6">
    <source>
        <dbReference type="ARBA" id="ARBA00022679"/>
    </source>
</evidence>
<keyword evidence="4 18" id="KW-0853">WD repeat</keyword>
<dbReference type="PANTHER" id="PTHR43995">
    <property type="entry name" value="PRE-MRNA-PROCESSING FACTOR 19"/>
    <property type="match status" value="1"/>
</dbReference>
<feature type="region of interest" description="Disordered" evidence="20">
    <location>
        <begin position="501"/>
        <end position="563"/>
    </location>
</feature>
<gene>
    <name evidence="22" type="ORF">G7Y89_g7087</name>
</gene>
<dbReference type="Pfam" id="PF00400">
    <property type="entry name" value="WD40"/>
    <property type="match status" value="1"/>
</dbReference>
<feature type="repeat" description="WD" evidence="18">
    <location>
        <begin position="320"/>
        <end position="354"/>
    </location>
</feature>